<dbReference type="InterPro" id="IPR013780">
    <property type="entry name" value="Glyco_hydro_b"/>
</dbReference>
<organism evidence="6 7">
    <name type="scientific">Macrostomum lignano</name>
    <dbReference type="NCBI Taxonomy" id="282301"/>
    <lineage>
        <taxon>Eukaryota</taxon>
        <taxon>Metazoa</taxon>
        <taxon>Spiralia</taxon>
        <taxon>Lophotrochozoa</taxon>
        <taxon>Platyhelminthes</taxon>
        <taxon>Rhabditophora</taxon>
        <taxon>Macrostomorpha</taxon>
        <taxon>Macrostomida</taxon>
        <taxon>Macrostomidae</taxon>
        <taxon>Macrostomum</taxon>
    </lineage>
</organism>
<keyword evidence="5" id="KW-0732">Signal</keyword>
<dbReference type="InterPro" id="IPR017853">
    <property type="entry name" value="GH"/>
</dbReference>
<dbReference type="SUPFAM" id="SSF51011">
    <property type="entry name" value="Glycosyl hydrolase domain"/>
    <property type="match status" value="1"/>
</dbReference>
<dbReference type="InterPro" id="IPR000111">
    <property type="entry name" value="Glyco_hydro_27/36_CS"/>
</dbReference>
<dbReference type="Gene3D" id="3.20.20.70">
    <property type="entry name" value="Aldolase class I"/>
    <property type="match status" value="1"/>
</dbReference>
<keyword evidence="3 4" id="KW-0326">Glycosidase</keyword>
<dbReference type="EC" id="3.2.1.-" evidence="4"/>
<dbReference type="InterPro" id="IPR002241">
    <property type="entry name" value="Glyco_hydro_27"/>
</dbReference>
<keyword evidence="2 4" id="KW-0378">Hydrolase</keyword>
<evidence type="ECO:0000313" key="7">
    <source>
        <dbReference type="Proteomes" id="UP000215902"/>
    </source>
</evidence>
<feature type="signal peptide" evidence="5">
    <location>
        <begin position="1"/>
        <end position="31"/>
    </location>
</feature>
<evidence type="ECO:0000256" key="4">
    <source>
        <dbReference type="RuleBase" id="RU361168"/>
    </source>
</evidence>
<dbReference type="AlphaFoldDB" id="A0A267E1K8"/>
<comment type="caution">
    <text evidence="6">The sequence shown here is derived from an EMBL/GenBank/DDBJ whole genome shotgun (WGS) entry which is preliminary data.</text>
</comment>
<dbReference type="FunFam" id="3.20.20.70:FF:000197">
    <property type="entry name" value="Alpha-galactosidase"/>
    <property type="match status" value="1"/>
</dbReference>
<dbReference type="GO" id="GO:0005737">
    <property type="term" value="C:cytoplasm"/>
    <property type="evidence" value="ECO:0007669"/>
    <property type="project" value="TreeGrafter"/>
</dbReference>
<dbReference type="Gene3D" id="2.60.40.1180">
    <property type="entry name" value="Golgi alpha-mannosidase II"/>
    <property type="match status" value="1"/>
</dbReference>
<feature type="non-terminal residue" evidence="6">
    <location>
        <position position="1"/>
    </location>
</feature>
<dbReference type="InterPro" id="IPR013785">
    <property type="entry name" value="Aldolase_TIM"/>
</dbReference>
<evidence type="ECO:0000256" key="5">
    <source>
        <dbReference type="SAM" id="SignalP"/>
    </source>
</evidence>
<accession>A0A267E1K8</accession>
<proteinExistence type="inferred from homology"/>
<dbReference type="PANTHER" id="PTHR11452:SF83">
    <property type="entry name" value="ALPHA-GALACTOSIDASE"/>
    <property type="match status" value="1"/>
</dbReference>
<evidence type="ECO:0000313" key="6">
    <source>
        <dbReference type="EMBL" id="PAA55431.1"/>
    </source>
</evidence>
<comment type="subunit">
    <text evidence="4">Homodimer.</text>
</comment>
<dbReference type="SUPFAM" id="SSF51445">
    <property type="entry name" value="(Trans)glycosidases"/>
    <property type="match status" value="1"/>
</dbReference>
<dbReference type="CDD" id="cd14792">
    <property type="entry name" value="GH27"/>
    <property type="match status" value="1"/>
</dbReference>
<dbReference type="OrthoDB" id="5795902at2759"/>
<dbReference type="GO" id="GO:0016139">
    <property type="term" value="P:glycoside catabolic process"/>
    <property type="evidence" value="ECO:0007669"/>
    <property type="project" value="TreeGrafter"/>
</dbReference>
<dbReference type="GO" id="GO:0004557">
    <property type="term" value="F:alpha-galactosidase activity"/>
    <property type="evidence" value="ECO:0007669"/>
    <property type="project" value="TreeGrafter"/>
</dbReference>
<dbReference type="EMBL" id="NIVC01002755">
    <property type="protein sequence ID" value="PAA55431.1"/>
    <property type="molecule type" value="Genomic_DNA"/>
</dbReference>
<dbReference type="STRING" id="282301.A0A267E1K8"/>
<protein>
    <recommendedName>
        <fullName evidence="4">Alpha-galactosidase</fullName>
        <ecNumber evidence="4">3.2.1.-</ecNumber>
    </recommendedName>
</protein>
<dbReference type="PANTHER" id="PTHR11452">
    <property type="entry name" value="ALPHA-GALACTOSIDASE/ALPHA-N-ACETYLGALACTOSAMINIDASE"/>
    <property type="match status" value="1"/>
</dbReference>
<dbReference type="PROSITE" id="PS00512">
    <property type="entry name" value="ALPHA_GALACTOSIDASE"/>
    <property type="match status" value="1"/>
</dbReference>
<keyword evidence="7" id="KW-1185">Reference proteome</keyword>
<gene>
    <name evidence="6" type="ORF">BOX15_Mlig021709g2</name>
</gene>
<dbReference type="GO" id="GO:0009311">
    <property type="term" value="P:oligosaccharide metabolic process"/>
    <property type="evidence" value="ECO:0007669"/>
    <property type="project" value="TreeGrafter"/>
</dbReference>
<evidence type="ECO:0000256" key="3">
    <source>
        <dbReference type="ARBA" id="ARBA00023295"/>
    </source>
</evidence>
<sequence>NSVPSDKAFIMALHLLLLTLLALLALQPACCLDNGVAMQPPMGWLTWQRFRCVTDCDTYPDTCIGEKLIRDTADRMAQDGWLASGYEFVTVDDCWASHQRDAQGRLQGDPDRFPGGMRALADYVHSRGLKFGIYADYGNLTCGGYPGSINNLQLDAQTFASWGVDLVKLDGCYSDPAKQAAGYAQFGSYLNKTGRPIVFSCSYPAYQEKKSSIDSALLQKTCSMWRIYGDIQDSWASVASIIDYWGSNDANMSTWNGPQHWNDPDMVIVGDFGLSPVQQEAQMAFWCLWSAPLILSLDLRSVPTDSARILRNALAIAINKDPMGYQGCLLFKRGDVQVWRKLMSRGDFAFVLYYNSDGGTPARLGVSLKDLALPAGLKPPFDCVDVFTFASAGRFADTDTAVKFDVLPSGGVRFVYCRRPASAANGSPAVPIAVPAAELPGLGDIL</sequence>
<reference evidence="6 7" key="1">
    <citation type="submission" date="2017-06" db="EMBL/GenBank/DDBJ databases">
        <title>A platform for efficient transgenesis in Macrostomum lignano, a flatworm model organism for stem cell research.</title>
        <authorList>
            <person name="Berezikov E."/>
        </authorList>
    </citation>
    <scope>NUCLEOTIDE SEQUENCE [LARGE SCALE GENOMIC DNA]</scope>
    <source>
        <strain evidence="6">DV1</strain>
        <tissue evidence="6">Whole organism</tissue>
    </source>
</reference>
<name>A0A267E1K8_9PLAT</name>
<dbReference type="Pfam" id="PF16499">
    <property type="entry name" value="Melibiase_2"/>
    <property type="match status" value="1"/>
</dbReference>
<comment type="similarity">
    <text evidence="1 4">Belongs to the glycosyl hydrolase 27 family.</text>
</comment>
<keyword evidence="4" id="KW-1015">Disulfide bond</keyword>
<feature type="chain" id="PRO_5012492676" description="Alpha-galactosidase" evidence="5">
    <location>
        <begin position="32"/>
        <end position="446"/>
    </location>
</feature>
<dbReference type="PRINTS" id="PR00740">
    <property type="entry name" value="GLHYDRLASE27"/>
</dbReference>
<evidence type="ECO:0000256" key="2">
    <source>
        <dbReference type="ARBA" id="ARBA00022801"/>
    </source>
</evidence>
<evidence type="ECO:0000256" key="1">
    <source>
        <dbReference type="ARBA" id="ARBA00009743"/>
    </source>
</evidence>
<dbReference type="Proteomes" id="UP000215902">
    <property type="component" value="Unassembled WGS sequence"/>
</dbReference>